<dbReference type="EMBL" id="JBHMDO010000003">
    <property type="protein sequence ID" value="MFB9324519.1"/>
    <property type="molecule type" value="Genomic_DNA"/>
</dbReference>
<evidence type="ECO:0000256" key="7">
    <source>
        <dbReference type="SAM" id="Phobius"/>
    </source>
</evidence>
<keyword evidence="11" id="KW-1185">Reference proteome</keyword>
<evidence type="ECO:0000313" key="10">
    <source>
        <dbReference type="EMBL" id="MFB9324519.1"/>
    </source>
</evidence>
<keyword evidence="5 7" id="KW-1133">Transmembrane helix</keyword>
<dbReference type="Proteomes" id="UP001589747">
    <property type="component" value="Unassembled WGS sequence"/>
</dbReference>
<keyword evidence="6 7" id="KW-0472">Membrane</keyword>
<evidence type="ECO:0000256" key="6">
    <source>
        <dbReference type="ARBA" id="ARBA00023136"/>
    </source>
</evidence>
<dbReference type="InterPro" id="IPR007353">
    <property type="entry name" value="DUF421"/>
</dbReference>
<reference evidence="10 11" key="1">
    <citation type="submission" date="2024-09" db="EMBL/GenBank/DDBJ databases">
        <authorList>
            <person name="Sun Q."/>
            <person name="Mori K."/>
        </authorList>
    </citation>
    <scope>NUCLEOTIDE SEQUENCE [LARGE SCALE GENOMIC DNA]</scope>
    <source>
        <strain evidence="10 11">TISTR 2452</strain>
    </source>
</reference>
<evidence type="ECO:0000256" key="5">
    <source>
        <dbReference type="ARBA" id="ARBA00022989"/>
    </source>
</evidence>
<evidence type="ECO:0000259" key="9">
    <source>
        <dbReference type="Pfam" id="PF20730"/>
    </source>
</evidence>
<comment type="caution">
    <text evidence="10">The sequence shown here is derived from an EMBL/GenBank/DDBJ whole genome shotgun (WGS) entry which is preliminary data.</text>
</comment>
<dbReference type="InterPro" id="IPR048454">
    <property type="entry name" value="YetF_N"/>
</dbReference>
<gene>
    <name evidence="10" type="ORF">ACFFSY_01020</name>
</gene>
<dbReference type="Pfam" id="PF20730">
    <property type="entry name" value="YetF_N"/>
    <property type="match status" value="1"/>
</dbReference>
<feature type="domain" description="YetF-like N-terminal transmembrane" evidence="9">
    <location>
        <begin position="2"/>
        <end position="76"/>
    </location>
</feature>
<sequence>MYLQLTVKLVTGFVVLFVMTKFIGGRELRQLNVFDFISAIVLSELVGNVLYQKDITALHMSYALLLWTAMIYLIDKITLKFDRTRKLLDGESELVIEEGIIDRNVLRKHRMELKELLGMLREKDVFSLREVRFAFIEPDGNVSIVKGETLQYGAGTIATLPTPLVMDGVLMKKSLHQLKKSEEWFHNELRKRSVTEVRQVFYAEYLHGHELLVQLQP</sequence>
<keyword evidence="3" id="KW-1003">Cell membrane</keyword>
<dbReference type="InterPro" id="IPR023090">
    <property type="entry name" value="UPF0702_alpha/beta_dom_sf"/>
</dbReference>
<protein>
    <submittedName>
        <fullName evidence="10">DUF421 domain-containing protein</fullName>
    </submittedName>
</protein>
<organism evidence="10 11">
    <name type="scientific">Paenibacillus aurantiacus</name>
    <dbReference type="NCBI Taxonomy" id="1936118"/>
    <lineage>
        <taxon>Bacteria</taxon>
        <taxon>Bacillati</taxon>
        <taxon>Bacillota</taxon>
        <taxon>Bacilli</taxon>
        <taxon>Bacillales</taxon>
        <taxon>Paenibacillaceae</taxon>
        <taxon>Paenibacillus</taxon>
    </lineage>
</organism>
<comment type="subcellular location">
    <subcellularLocation>
        <location evidence="1">Cell membrane</location>
        <topology evidence="1">Multi-pass membrane protein</topology>
    </subcellularLocation>
</comment>
<feature type="domain" description="YetF C-terminal" evidence="8">
    <location>
        <begin position="80"/>
        <end position="205"/>
    </location>
</feature>
<dbReference type="Gene3D" id="3.30.240.20">
    <property type="entry name" value="bsu07140 like domains"/>
    <property type="match status" value="2"/>
</dbReference>
<dbReference type="PANTHER" id="PTHR34582">
    <property type="entry name" value="UPF0702 TRANSMEMBRANE PROTEIN YCAP"/>
    <property type="match status" value="1"/>
</dbReference>
<evidence type="ECO:0000256" key="3">
    <source>
        <dbReference type="ARBA" id="ARBA00022475"/>
    </source>
</evidence>
<feature type="transmembrane region" description="Helical" evidence="7">
    <location>
        <begin position="57"/>
        <end position="74"/>
    </location>
</feature>
<dbReference type="PANTHER" id="PTHR34582:SF5">
    <property type="entry name" value="UPF0702 TRANSMEMBRANE PROTEIN YETF"/>
    <property type="match status" value="1"/>
</dbReference>
<evidence type="ECO:0000256" key="2">
    <source>
        <dbReference type="ARBA" id="ARBA00006448"/>
    </source>
</evidence>
<feature type="transmembrane region" description="Helical" evidence="7">
    <location>
        <begin position="6"/>
        <end position="24"/>
    </location>
</feature>
<dbReference type="RefSeq" id="WP_377488576.1">
    <property type="nucleotide sequence ID" value="NZ_JBHMDO010000003.1"/>
</dbReference>
<name>A0ABV5KH15_9BACL</name>
<evidence type="ECO:0000256" key="1">
    <source>
        <dbReference type="ARBA" id="ARBA00004651"/>
    </source>
</evidence>
<evidence type="ECO:0000259" key="8">
    <source>
        <dbReference type="Pfam" id="PF04239"/>
    </source>
</evidence>
<keyword evidence="4 7" id="KW-0812">Transmembrane</keyword>
<evidence type="ECO:0000313" key="11">
    <source>
        <dbReference type="Proteomes" id="UP001589747"/>
    </source>
</evidence>
<proteinExistence type="inferred from homology"/>
<dbReference type="Pfam" id="PF04239">
    <property type="entry name" value="DUF421"/>
    <property type="match status" value="1"/>
</dbReference>
<evidence type="ECO:0000256" key="4">
    <source>
        <dbReference type="ARBA" id="ARBA00022692"/>
    </source>
</evidence>
<accession>A0ABV5KH15</accession>
<comment type="similarity">
    <text evidence="2">Belongs to the UPF0702 family.</text>
</comment>